<dbReference type="EMBL" id="QKYU01000028">
    <property type="protein sequence ID" value="PZW39452.1"/>
    <property type="molecule type" value="Genomic_DNA"/>
</dbReference>
<proteinExistence type="predicted"/>
<organism evidence="1 2">
    <name type="scientific">Humitalea rosea</name>
    <dbReference type="NCBI Taxonomy" id="990373"/>
    <lineage>
        <taxon>Bacteria</taxon>
        <taxon>Pseudomonadati</taxon>
        <taxon>Pseudomonadota</taxon>
        <taxon>Alphaproteobacteria</taxon>
        <taxon>Acetobacterales</taxon>
        <taxon>Roseomonadaceae</taxon>
        <taxon>Humitalea</taxon>
    </lineage>
</organism>
<dbReference type="Proteomes" id="UP000249688">
    <property type="component" value="Unassembled WGS sequence"/>
</dbReference>
<evidence type="ECO:0000313" key="1">
    <source>
        <dbReference type="EMBL" id="PZW39452.1"/>
    </source>
</evidence>
<evidence type="ECO:0000313" key="2">
    <source>
        <dbReference type="Proteomes" id="UP000249688"/>
    </source>
</evidence>
<comment type="caution">
    <text evidence="1">The sequence shown here is derived from an EMBL/GenBank/DDBJ whole genome shotgun (WGS) entry which is preliminary data.</text>
</comment>
<sequence>MMRVSRSRSLCGTARRRLRSTIPRRLRARHHPLLHLLHLLLHAGHLAHHARLGGLRLRHGALGNGEACRSQRGKAGSKGKCGREAGHVLVSFGSML</sequence>
<dbReference type="AlphaFoldDB" id="A0A2W7I1Y4"/>
<protein>
    <submittedName>
        <fullName evidence="1">Uncharacterized protein</fullName>
    </submittedName>
</protein>
<gene>
    <name evidence="1" type="ORF">C8P66_12831</name>
</gene>
<accession>A0A2W7I1Y4</accession>
<name>A0A2W7I1Y4_9PROT</name>
<reference evidence="1 2" key="1">
    <citation type="submission" date="2018-06" db="EMBL/GenBank/DDBJ databases">
        <title>Genomic Encyclopedia of Archaeal and Bacterial Type Strains, Phase II (KMG-II): from individual species to whole genera.</title>
        <authorList>
            <person name="Goeker M."/>
        </authorList>
    </citation>
    <scope>NUCLEOTIDE SEQUENCE [LARGE SCALE GENOMIC DNA]</scope>
    <source>
        <strain evidence="1 2">DSM 24525</strain>
    </source>
</reference>
<keyword evidence="2" id="KW-1185">Reference proteome</keyword>